<dbReference type="GO" id="GO:0009086">
    <property type="term" value="P:methionine biosynthetic process"/>
    <property type="evidence" value="ECO:0007669"/>
    <property type="project" value="UniProtKB-KW"/>
</dbReference>
<dbReference type="GO" id="GO:0003700">
    <property type="term" value="F:DNA-binding transcription factor activity"/>
    <property type="evidence" value="ECO:0007669"/>
    <property type="project" value="InterPro"/>
</dbReference>
<dbReference type="Gene3D" id="3.40.190.10">
    <property type="entry name" value="Periplasmic binding protein-like II"/>
    <property type="match status" value="2"/>
</dbReference>
<keyword evidence="11" id="KW-0486">Methionine biosynthesis</keyword>
<evidence type="ECO:0000256" key="7">
    <source>
        <dbReference type="ARBA" id="ARBA00023015"/>
    </source>
</evidence>
<evidence type="ECO:0000256" key="5">
    <source>
        <dbReference type="ARBA" id="ARBA00022491"/>
    </source>
</evidence>
<keyword evidence="10" id="KW-0804">Transcription</keyword>
<feature type="region of interest" description="Disordered" evidence="12">
    <location>
        <begin position="305"/>
        <end position="324"/>
    </location>
</feature>
<dbReference type="InterPro" id="IPR000847">
    <property type="entry name" value="LysR_HTH_N"/>
</dbReference>
<dbReference type="PANTHER" id="PTHR30126:SF25">
    <property type="entry name" value="HTH-TYPE TRANSCRIPTIONAL REGULATOR METR"/>
    <property type="match status" value="1"/>
</dbReference>
<dbReference type="CDD" id="cd08441">
    <property type="entry name" value="PBP2_MetR"/>
    <property type="match status" value="1"/>
</dbReference>
<evidence type="ECO:0000256" key="6">
    <source>
        <dbReference type="ARBA" id="ARBA00022605"/>
    </source>
</evidence>
<evidence type="ECO:0000313" key="14">
    <source>
        <dbReference type="EMBL" id="SFU27616.1"/>
    </source>
</evidence>
<evidence type="ECO:0000313" key="15">
    <source>
        <dbReference type="Proteomes" id="UP000183926"/>
    </source>
</evidence>
<keyword evidence="5" id="KW-0678">Repressor</keyword>
<protein>
    <recommendedName>
        <fullName evidence="3">HTH-type transcriptional regulator MetR</fullName>
    </recommendedName>
</protein>
<sequence length="340" mass="38413">MLELRHLRTLNALDETGSISLAAQRVHLTQSAVSHQIKALQEYYQLPIIQRSGHAVQLTDAGKRLVQLAGKILGEVQSAERDLAKISRQAAGSLRIVLECHTCFDWLMPIMDDFRQHWPEVELDLVSGFHSDPVSLLRQQVADVVIGSENKPQQGIIHFPLFRFEILAVLAPGHVLGSKRILEAADFAQDVLITYPVPEERIDLIRQVLMPAGVSWQRRTTELTVAILQLVASRRGIAALPGWGIKNYLDYEYVIARRIGTNGLWSDLYLSVREQDASLRYLRDFLETIDQVCFARLDGIKPLSKKERGKTKREAGKTKGSKKIGQSFSELRMIARYKLL</sequence>
<evidence type="ECO:0000256" key="11">
    <source>
        <dbReference type="ARBA" id="ARBA00023167"/>
    </source>
</evidence>
<evidence type="ECO:0000256" key="12">
    <source>
        <dbReference type="SAM" id="MobiDB-lite"/>
    </source>
</evidence>
<keyword evidence="4" id="KW-0963">Cytoplasm</keyword>
<dbReference type="PROSITE" id="PS50931">
    <property type="entry name" value="HTH_LYSR"/>
    <property type="match status" value="1"/>
</dbReference>
<dbReference type="SUPFAM" id="SSF53850">
    <property type="entry name" value="Periplasmic binding protein-like II"/>
    <property type="match status" value="1"/>
</dbReference>
<dbReference type="InterPro" id="IPR037406">
    <property type="entry name" value="MetR_PBP2"/>
</dbReference>
<proteinExistence type="inferred from homology"/>
<dbReference type="EMBL" id="FPBL01000001">
    <property type="protein sequence ID" value="SFU27616.1"/>
    <property type="molecule type" value="Genomic_DNA"/>
</dbReference>
<evidence type="ECO:0000256" key="1">
    <source>
        <dbReference type="ARBA" id="ARBA00004496"/>
    </source>
</evidence>
<evidence type="ECO:0000259" key="13">
    <source>
        <dbReference type="PROSITE" id="PS50931"/>
    </source>
</evidence>
<reference evidence="14 15" key="1">
    <citation type="submission" date="2016-10" db="EMBL/GenBank/DDBJ databases">
        <authorList>
            <person name="de Groot N.N."/>
        </authorList>
    </citation>
    <scope>NUCLEOTIDE SEQUENCE [LARGE SCALE GENOMIC DNA]</scope>
    <source>
        <strain evidence="14 15">Nm24</strain>
    </source>
</reference>
<dbReference type="Proteomes" id="UP000183926">
    <property type="component" value="Unassembled WGS sequence"/>
</dbReference>
<keyword evidence="7" id="KW-0805">Transcription regulation</keyword>
<feature type="domain" description="HTH lysR-type" evidence="13">
    <location>
        <begin position="2"/>
        <end position="59"/>
    </location>
</feature>
<dbReference type="RefSeq" id="WP_074925841.1">
    <property type="nucleotide sequence ID" value="NZ_FPBL01000001.1"/>
</dbReference>
<dbReference type="Pfam" id="PF00126">
    <property type="entry name" value="HTH_1"/>
    <property type="match status" value="1"/>
</dbReference>
<evidence type="ECO:0000256" key="10">
    <source>
        <dbReference type="ARBA" id="ARBA00023163"/>
    </source>
</evidence>
<dbReference type="Pfam" id="PF03466">
    <property type="entry name" value="LysR_substrate"/>
    <property type="match status" value="1"/>
</dbReference>
<evidence type="ECO:0000256" key="3">
    <source>
        <dbReference type="ARBA" id="ARBA00019365"/>
    </source>
</evidence>
<keyword evidence="6" id="KW-0028">Amino-acid biosynthesis</keyword>
<evidence type="ECO:0000256" key="4">
    <source>
        <dbReference type="ARBA" id="ARBA00022490"/>
    </source>
</evidence>
<comment type="subcellular location">
    <subcellularLocation>
        <location evidence="1">Cytoplasm</location>
    </subcellularLocation>
</comment>
<dbReference type="AlphaFoldDB" id="A0A1I7EUK3"/>
<dbReference type="PRINTS" id="PR00039">
    <property type="entry name" value="HTHLYSR"/>
</dbReference>
<dbReference type="Gene3D" id="1.10.10.10">
    <property type="entry name" value="Winged helix-like DNA-binding domain superfamily/Winged helix DNA-binding domain"/>
    <property type="match status" value="1"/>
</dbReference>
<organism evidence="14 15">
    <name type="scientific">Nitrosomonas eutropha</name>
    <dbReference type="NCBI Taxonomy" id="916"/>
    <lineage>
        <taxon>Bacteria</taxon>
        <taxon>Pseudomonadati</taxon>
        <taxon>Pseudomonadota</taxon>
        <taxon>Betaproteobacteria</taxon>
        <taxon>Nitrosomonadales</taxon>
        <taxon>Nitrosomonadaceae</taxon>
        <taxon>Nitrosomonas</taxon>
    </lineage>
</organism>
<gene>
    <name evidence="14" type="ORF">SAMN05216339_10168</name>
</gene>
<accession>A0A1I7EUK3</accession>
<keyword evidence="9" id="KW-0010">Activator</keyword>
<dbReference type="InterPro" id="IPR036388">
    <property type="entry name" value="WH-like_DNA-bd_sf"/>
</dbReference>
<evidence type="ECO:0000256" key="8">
    <source>
        <dbReference type="ARBA" id="ARBA00023125"/>
    </source>
</evidence>
<comment type="similarity">
    <text evidence="2">Belongs to the LysR transcriptional regulatory family.</text>
</comment>
<evidence type="ECO:0000256" key="2">
    <source>
        <dbReference type="ARBA" id="ARBA00009437"/>
    </source>
</evidence>
<dbReference type="InterPro" id="IPR036390">
    <property type="entry name" value="WH_DNA-bd_sf"/>
</dbReference>
<name>A0A1I7EUK3_9PROT</name>
<dbReference type="GO" id="GO:0005737">
    <property type="term" value="C:cytoplasm"/>
    <property type="evidence" value="ECO:0007669"/>
    <property type="project" value="UniProtKB-SubCell"/>
</dbReference>
<dbReference type="PANTHER" id="PTHR30126">
    <property type="entry name" value="HTH-TYPE TRANSCRIPTIONAL REGULATOR"/>
    <property type="match status" value="1"/>
</dbReference>
<dbReference type="InterPro" id="IPR005119">
    <property type="entry name" value="LysR_subst-bd"/>
</dbReference>
<keyword evidence="8" id="KW-0238">DNA-binding</keyword>
<evidence type="ECO:0000256" key="9">
    <source>
        <dbReference type="ARBA" id="ARBA00023159"/>
    </source>
</evidence>
<dbReference type="SUPFAM" id="SSF46785">
    <property type="entry name" value="Winged helix' DNA-binding domain"/>
    <property type="match status" value="1"/>
</dbReference>
<dbReference type="GO" id="GO:0000976">
    <property type="term" value="F:transcription cis-regulatory region binding"/>
    <property type="evidence" value="ECO:0007669"/>
    <property type="project" value="TreeGrafter"/>
</dbReference>